<feature type="compositionally biased region" description="Polar residues" evidence="1">
    <location>
        <begin position="1"/>
        <end position="10"/>
    </location>
</feature>
<dbReference type="EMBL" id="BAAARE010000002">
    <property type="protein sequence ID" value="GAA2470726.1"/>
    <property type="molecule type" value="Genomic_DNA"/>
</dbReference>
<dbReference type="Gene3D" id="1.10.10.10">
    <property type="entry name" value="Winged helix-like DNA-binding domain superfamily/Winged helix DNA-binding domain"/>
    <property type="match status" value="1"/>
</dbReference>
<gene>
    <name evidence="3" type="ORF">GCM10009858_05020</name>
</gene>
<protein>
    <recommendedName>
        <fullName evidence="2">HTH luxR-type domain-containing protein</fullName>
    </recommendedName>
</protein>
<dbReference type="RefSeq" id="WP_425581121.1">
    <property type="nucleotide sequence ID" value="NZ_BAAARE010000002.1"/>
</dbReference>
<organism evidence="3 4">
    <name type="scientific">Terrabacter carboxydivorans</name>
    <dbReference type="NCBI Taxonomy" id="619730"/>
    <lineage>
        <taxon>Bacteria</taxon>
        <taxon>Bacillati</taxon>
        <taxon>Actinomycetota</taxon>
        <taxon>Actinomycetes</taxon>
        <taxon>Micrococcales</taxon>
        <taxon>Intrasporangiaceae</taxon>
        <taxon>Terrabacter</taxon>
    </lineage>
</organism>
<sequence length="68" mass="7677">MPPTLATTADTWRPQRRPSPTRAPTKQIAHSLFVSVRTVESHVRSALAKLGFSTRTELALWVRHRSRG</sequence>
<reference evidence="3 4" key="1">
    <citation type="journal article" date="2019" name="Int. J. Syst. Evol. Microbiol.">
        <title>The Global Catalogue of Microorganisms (GCM) 10K type strain sequencing project: providing services to taxonomists for standard genome sequencing and annotation.</title>
        <authorList>
            <consortium name="The Broad Institute Genomics Platform"/>
            <consortium name="The Broad Institute Genome Sequencing Center for Infectious Disease"/>
            <person name="Wu L."/>
            <person name="Ma J."/>
        </authorList>
    </citation>
    <scope>NUCLEOTIDE SEQUENCE [LARGE SCALE GENOMIC DNA]</scope>
    <source>
        <strain evidence="3 4">JCM 16259</strain>
    </source>
</reference>
<name>A0ABN3KSI7_9MICO</name>
<comment type="caution">
    <text evidence="3">The sequence shown here is derived from an EMBL/GenBank/DDBJ whole genome shotgun (WGS) entry which is preliminary data.</text>
</comment>
<evidence type="ECO:0000313" key="3">
    <source>
        <dbReference type="EMBL" id="GAA2470726.1"/>
    </source>
</evidence>
<dbReference type="Pfam" id="PF00196">
    <property type="entry name" value="GerE"/>
    <property type="match status" value="1"/>
</dbReference>
<dbReference type="InterPro" id="IPR036388">
    <property type="entry name" value="WH-like_DNA-bd_sf"/>
</dbReference>
<dbReference type="InterPro" id="IPR016032">
    <property type="entry name" value="Sig_transdc_resp-reg_C-effctor"/>
</dbReference>
<feature type="region of interest" description="Disordered" evidence="1">
    <location>
        <begin position="1"/>
        <end position="26"/>
    </location>
</feature>
<evidence type="ECO:0000259" key="2">
    <source>
        <dbReference type="SMART" id="SM00421"/>
    </source>
</evidence>
<dbReference type="SMART" id="SM00421">
    <property type="entry name" value="HTH_LUXR"/>
    <property type="match status" value="1"/>
</dbReference>
<evidence type="ECO:0000256" key="1">
    <source>
        <dbReference type="SAM" id="MobiDB-lite"/>
    </source>
</evidence>
<accession>A0ABN3KSI7</accession>
<evidence type="ECO:0000313" key="4">
    <source>
        <dbReference type="Proteomes" id="UP001500730"/>
    </source>
</evidence>
<dbReference type="InterPro" id="IPR000792">
    <property type="entry name" value="Tscrpt_reg_LuxR_C"/>
</dbReference>
<keyword evidence="4" id="KW-1185">Reference proteome</keyword>
<dbReference type="SUPFAM" id="SSF46894">
    <property type="entry name" value="C-terminal effector domain of the bipartite response regulators"/>
    <property type="match status" value="1"/>
</dbReference>
<proteinExistence type="predicted"/>
<dbReference type="Proteomes" id="UP001500730">
    <property type="component" value="Unassembled WGS sequence"/>
</dbReference>
<feature type="domain" description="HTH luxR-type" evidence="2">
    <location>
        <begin position="17"/>
        <end position="62"/>
    </location>
</feature>